<protein>
    <recommendedName>
        <fullName evidence="4">Short-chain dehydrogenase</fullName>
    </recommendedName>
</protein>
<dbReference type="RefSeq" id="WP_089356910.1">
    <property type="nucleotide sequence ID" value="NZ_FZPD01000003.1"/>
</dbReference>
<organism evidence="2 3">
    <name type="scientific">Ekhidna lutea</name>
    <dbReference type="NCBI Taxonomy" id="447679"/>
    <lineage>
        <taxon>Bacteria</taxon>
        <taxon>Pseudomonadati</taxon>
        <taxon>Bacteroidota</taxon>
        <taxon>Cytophagia</taxon>
        <taxon>Cytophagales</taxon>
        <taxon>Reichenbachiellaceae</taxon>
        <taxon>Ekhidna</taxon>
    </lineage>
</organism>
<dbReference type="SUPFAM" id="SSF51735">
    <property type="entry name" value="NAD(P)-binding Rossmann-fold domains"/>
    <property type="match status" value="1"/>
</dbReference>
<sequence>MAKSKNILITGASTGIGYDMAKVFVANGYTVYGSVRKQEDADRLVNDLGKNFHALLFDVTDYDAIDKAAERLEKEIGHEGLGALINNAGIAIGGPLMDLDVSEYKHQFDVNVFGLIKVTQAFLPLLGAKQNHPSESGRIIQISSVAGRHGMPFMSPYSGSKHALEGITESLRKELMMFGIDVILIEPGPIKTPIWHKGANQAEEEKFQNSVFNAPLKKFQTKFVAKAVKKAWTSERAAKIIFDAFESKKPKVRYLIVPQKFKNWTLPRLMPTRVVDKVIAKAIGLLK</sequence>
<proteinExistence type="inferred from homology"/>
<evidence type="ECO:0000313" key="2">
    <source>
        <dbReference type="EMBL" id="SNT05960.1"/>
    </source>
</evidence>
<dbReference type="Gene3D" id="3.40.50.720">
    <property type="entry name" value="NAD(P)-binding Rossmann-like Domain"/>
    <property type="match status" value="1"/>
</dbReference>
<dbReference type="CDD" id="cd05374">
    <property type="entry name" value="17beta-HSD-like_SDR_c"/>
    <property type="match status" value="1"/>
</dbReference>
<dbReference type="PRINTS" id="PR00080">
    <property type="entry name" value="SDRFAMILY"/>
</dbReference>
<dbReference type="PROSITE" id="PS00061">
    <property type="entry name" value="ADH_SHORT"/>
    <property type="match status" value="1"/>
</dbReference>
<dbReference type="InterPro" id="IPR036291">
    <property type="entry name" value="NAD(P)-bd_dom_sf"/>
</dbReference>
<reference evidence="2 3" key="1">
    <citation type="submission" date="2017-06" db="EMBL/GenBank/DDBJ databases">
        <authorList>
            <person name="Kim H.J."/>
            <person name="Triplett B.A."/>
        </authorList>
    </citation>
    <scope>NUCLEOTIDE SEQUENCE [LARGE SCALE GENOMIC DNA]</scope>
    <source>
        <strain evidence="2 3">DSM 19307</strain>
    </source>
</reference>
<keyword evidence="3" id="KW-1185">Reference proteome</keyword>
<dbReference type="AlphaFoldDB" id="A0A239JJG3"/>
<dbReference type="Pfam" id="PF00106">
    <property type="entry name" value="adh_short"/>
    <property type="match status" value="1"/>
</dbReference>
<evidence type="ECO:0008006" key="4">
    <source>
        <dbReference type="Google" id="ProtNLM"/>
    </source>
</evidence>
<dbReference type="GO" id="GO:0008202">
    <property type="term" value="P:steroid metabolic process"/>
    <property type="evidence" value="ECO:0007669"/>
    <property type="project" value="TreeGrafter"/>
</dbReference>
<dbReference type="PRINTS" id="PR00081">
    <property type="entry name" value="GDHRDH"/>
</dbReference>
<dbReference type="InterPro" id="IPR020904">
    <property type="entry name" value="Sc_DH/Rdtase_CS"/>
</dbReference>
<gene>
    <name evidence="2" type="ORF">SAMN05421640_2206</name>
</gene>
<dbReference type="PANTHER" id="PTHR43313">
    <property type="entry name" value="SHORT-CHAIN DEHYDROGENASE/REDUCTASE FAMILY 9C"/>
    <property type="match status" value="1"/>
</dbReference>
<dbReference type="GO" id="GO:0016491">
    <property type="term" value="F:oxidoreductase activity"/>
    <property type="evidence" value="ECO:0007669"/>
    <property type="project" value="TreeGrafter"/>
</dbReference>
<dbReference type="PANTHER" id="PTHR43313:SF1">
    <property type="entry name" value="3BETA-HYDROXYSTEROID DEHYDROGENASE DHS-16"/>
    <property type="match status" value="1"/>
</dbReference>
<name>A0A239JJG3_EKHLU</name>
<dbReference type="OrthoDB" id="9786056at2"/>
<accession>A0A239JJG3</accession>
<dbReference type="Proteomes" id="UP000198393">
    <property type="component" value="Unassembled WGS sequence"/>
</dbReference>
<dbReference type="InterPro" id="IPR002347">
    <property type="entry name" value="SDR_fam"/>
</dbReference>
<comment type="similarity">
    <text evidence="1">Belongs to the short-chain dehydrogenases/reductases (SDR) family.</text>
</comment>
<evidence type="ECO:0000256" key="1">
    <source>
        <dbReference type="RuleBase" id="RU000363"/>
    </source>
</evidence>
<dbReference type="EMBL" id="FZPD01000003">
    <property type="protein sequence ID" value="SNT05960.1"/>
    <property type="molecule type" value="Genomic_DNA"/>
</dbReference>
<evidence type="ECO:0000313" key="3">
    <source>
        <dbReference type="Proteomes" id="UP000198393"/>
    </source>
</evidence>